<name>A0A964E0J4_9PROT</name>
<evidence type="ECO:0000313" key="2">
    <source>
        <dbReference type="Proteomes" id="UP000708298"/>
    </source>
</evidence>
<gene>
    <name evidence="1" type="ORF">ASILVAE211_19615</name>
</gene>
<dbReference type="Proteomes" id="UP000708298">
    <property type="component" value="Unassembled WGS sequence"/>
</dbReference>
<evidence type="ECO:0000313" key="1">
    <source>
        <dbReference type="EMBL" id="MCB8877411.1"/>
    </source>
</evidence>
<dbReference type="RefSeq" id="WP_227323060.1">
    <property type="nucleotide sequence ID" value="NZ_JAESVB010000013.1"/>
</dbReference>
<keyword evidence="2" id="KW-1185">Reference proteome</keyword>
<accession>A0A964E0J4</accession>
<reference evidence="1" key="1">
    <citation type="journal article" date="2021" name="Microorganisms">
        <title>Acidisoma silvae sp. nov. and Acidisomacellulosilytica sp. nov., Two Acidophilic Bacteria Isolated from Decaying Wood, Hydrolyzing Cellulose and Producing Poly-3-hydroxybutyrate.</title>
        <authorList>
            <person name="Mieszkin S."/>
            <person name="Pouder E."/>
            <person name="Uroz S."/>
            <person name="Simon-Colin C."/>
            <person name="Alain K."/>
        </authorList>
    </citation>
    <scope>NUCLEOTIDE SEQUENCE</scope>
    <source>
        <strain evidence="1">HW T2.11</strain>
    </source>
</reference>
<organism evidence="1 2">
    <name type="scientific">Acidisoma silvae</name>
    <dbReference type="NCBI Taxonomy" id="2802396"/>
    <lineage>
        <taxon>Bacteria</taxon>
        <taxon>Pseudomonadati</taxon>
        <taxon>Pseudomonadota</taxon>
        <taxon>Alphaproteobacteria</taxon>
        <taxon>Acetobacterales</taxon>
        <taxon>Acidocellaceae</taxon>
        <taxon>Acidisoma</taxon>
    </lineage>
</organism>
<dbReference type="EMBL" id="JAESVB010000013">
    <property type="protein sequence ID" value="MCB8877411.1"/>
    <property type="molecule type" value="Genomic_DNA"/>
</dbReference>
<sequence>MADDPPSPPDLAELTAATAEEIAEALSYALRYDERGKPRKGGWDFAAKLAADRLAEHLRRSGLIVMRARPGRPHSAG</sequence>
<reference evidence="1" key="2">
    <citation type="submission" date="2021-01" db="EMBL/GenBank/DDBJ databases">
        <authorList>
            <person name="Mieszkin S."/>
            <person name="Pouder E."/>
            <person name="Alain K."/>
        </authorList>
    </citation>
    <scope>NUCLEOTIDE SEQUENCE</scope>
    <source>
        <strain evidence="1">HW T2.11</strain>
    </source>
</reference>
<dbReference type="AlphaFoldDB" id="A0A964E0J4"/>
<protein>
    <submittedName>
        <fullName evidence="1">Uncharacterized protein</fullName>
    </submittedName>
</protein>
<proteinExistence type="predicted"/>
<comment type="caution">
    <text evidence="1">The sequence shown here is derived from an EMBL/GenBank/DDBJ whole genome shotgun (WGS) entry which is preliminary data.</text>
</comment>